<accession>A0A0C3NQE3</accession>
<reference evidence="1 2" key="1">
    <citation type="submission" date="2014-04" db="EMBL/GenBank/DDBJ databases">
        <authorList>
            <consortium name="DOE Joint Genome Institute"/>
            <person name="Kuo A."/>
            <person name="Kohler A."/>
            <person name="Costa M.D."/>
            <person name="Nagy L.G."/>
            <person name="Floudas D."/>
            <person name="Copeland A."/>
            <person name="Barry K.W."/>
            <person name="Cichocki N."/>
            <person name="Veneault-Fourrey C."/>
            <person name="LaButti K."/>
            <person name="Lindquist E.A."/>
            <person name="Lipzen A."/>
            <person name="Lundell T."/>
            <person name="Morin E."/>
            <person name="Murat C."/>
            <person name="Sun H."/>
            <person name="Tunlid A."/>
            <person name="Henrissat B."/>
            <person name="Grigoriev I.V."/>
            <person name="Hibbett D.S."/>
            <person name="Martin F."/>
            <person name="Nordberg H.P."/>
            <person name="Cantor M.N."/>
            <person name="Hua S.X."/>
        </authorList>
    </citation>
    <scope>NUCLEOTIDE SEQUENCE [LARGE SCALE GENOMIC DNA]</scope>
    <source>
        <strain evidence="1 2">Marx 270</strain>
    </source>
</reference>
<sequence length="116" mass="13780">MRIGTSQGKPDLTRRINHCDLGHYRHVRYLLLTLFPFHWTVRLVATKGAIAIPLHAMLDPRMGRKYIIDLVDSIMYVMARFYCSRVLDVHVYRVRMRIYPPWLEARMDLTILLRPS</sequence>
<name>A0A0C3NQE3_PISTI</name>
<gene>
    <name evidence="1" type="ORF">M404DRAFT_885421</name>
</gene>
<dbReference type="InParanoid" id="A0A0C3NQE3"/>
<keyword evidence="2" id="KW-1185">Reference proteome</keyword>
<proteinExistence type="predicted"/>
<dbReference type="AlphaFoldDB" id="A0A0C3NQE3"/>
<evidence type="ECO:0000313" key="1">
    <source>
        <dbReference type="EMBL" id="KIN97770.1"/>
    </source>
</evidence>
<dbReference type="EMBL" id="KN832024">
    <property type="protein sequence ID" value="KIN97770.1"/>
    <property type="molecule type" value="Genomic_DNA"/>
</dbReference>
<protein>
    <submittedName>
        <fullName evidence="1">Uncharacterized protein</fullName>
    </submittedName>
</protein>
<organism evidence="1 2">
    <name type="scientific">Pisolithus tinctorius Marx 270</name>
    <dbReference type="NCBI Taxonomy" id="870435"/>
    <lineage>
        <taxon>Eukaryota</taxon>
        <taxon>Fungi</taxon>
        <taxon>Dikarya</taxon>
        <taxon>Basidiomycota</taxon>
        <taxon>Agaricomycotina</taxon>
        <taxon>Agaricomycetes</taxon>
        <taxon>Agaricomycetidae</taxon>
        <taxon>Boletales</taxon>
        <taxon>Sclerodermatineae</taxon>
        <taxon>Pisolithaceae</taxon>
        <taxon>Pisolithus</taxon>
    </lineage>
</organism>
<reference evidence="2" key="2">
    <citation type="submission" date="2015-01" db="EMBL/GenBank/DDBJ databases">
        <title>Evolutionary Origins and Diversification of the Mycorrhizal Mutualists.</title>
        <authorList>
            <consortium name="DOE Joint Genome Institute"/>
            <consortium name="Mycorrhizal Genomics Consortium"/>
            <person name="Kohler A."/>
            <person name="Kuo A."/>
            <person name="Nagy L.G."/>
            <person name="Floudas D."/>
            <person name="Copeland A."/>
            <person name="Barry K.W."/>
            <person name="Cichocki N."/>
            <person name="Veneault-Fourrey C."/>
            <person name="LaButti K."/>
            <person name="Lindquist E.A."/>
            <person name="Lipzen A."/>
            <person name="Lundell T."/>
            <person name="Morin E."/>
            <person name="Murat C."/>
            <person name="Riley R."/>
            <person name="Ohm R."/>
            <person name="Sun H."/>
            <person name="Tunlid A."/>
            <person name="Henrissat B."/>
            <person name="Grigoriev I.V."/>
            <person name="Hibbett D.S."/>
            <person name="Martin F."/>
        </authorList>
    </citation>
    <scope>NUCLEOTIDE SEQUENCE [LARGE SCALE GENOMIC DNA]</scope>
    <source>
        <strain evidence="2">Marx 270</strain>
    </source>
</reference>
<dbReference type="HOGENOM" id="CLU_2097825_0_0_1"/>
<dbReference type="Proteomes" id="UP000054217">
    <property type="component" value="Unassembled WGS sequence"/>
</dbReference>
<evidence type="ECO:0000313" key="2">
    <source>
        <dbReference type="Proteomes" id="UP000054217"/>
    </source>
</evidence>